<dbReference type="Proteomes" id="UP000198635">
    <property type="component" value="Unassembled WGS sequence"/>
</dbReference>
<reference evidence="3" key="1">
    <citation type="submission" date="2016-10" db="EMBL/GenBank/DDBJ databases">
        <authorList>
            <person name="Varghese N."/>
            <person name="Submissions S."/>
        </authorList>
    </citation>
    <scope>NUCLEOTIDE SEQUENCE [LARGE SCALE GENOMIC DNA]</scope>
    <source>
        <strain evidence="3">DSM 5918</strain>
    </source>
</reference>
<evidence type="ECO:0000259" key="1">
    <source>
        <dbReference type="Pfam" id="PF22322"/>
    </source>
</evidence>
<sequence>MTSYSRLNEEERKYVLMNPVRSFVIKECQDDAERETERRFGYNGHNDETDAFRHCMWSGLISKRISHSEAIKFTTMHEMQDGNDFAEKSMDLHNNKIGAEIGQNVGSERSIADECYKALQQGKLKFY</sequence>
<feature type="domain" description="DUF6973" evidence="1">
    <location>
        <begin position="13"/>
        <end position="123"/>
    </location>
</feature>
<proteinExistence type="predicted"/>
<dbReference type="InterPro" id="IPR054246">
    <property type="entry name" value="DUF6973"/>
</dbReference>
<dbReference type="OrthoDB" id="6152272at2"/>
<organism evidence="2 3">
    <name type="scientific">Desulfomicrobium apsheronum</name>
    <dbReference type="NCBI Taxonomy" id="52560"/>
    <lineage>
        <taxon>Bacteria</taxon>
        <taxon>Pseudomonadati</taxon>
        <taxon>Thermodesulfobacteriota</taxon>
        <taxon>Desulfovibrionia</taxon>
        <taxon>Desulfovibrionales</taxon>
        <taxon>Desulfomicrobiaceae</taxon>
        <taxon>Desulfomicrobium</taxon>
    </lineage>
</organism>
<evidence type="ECO:0000313" key="2">
    <source>
        <dbReference type="EMBL" id="SFK02264.1"/>
    </source>
</evidence>
<dbReference type="RefSeq" id="WP_092375828.1">
    <property type="nucleotide sequence ID" value="NZ_FORX01000012.1"/>
</dbReference>
<dbReference type="STRING" id="52560.SAMN04488082_11229"/>
<dbReference type="AlphaFoldDB" id="A0A1I3W3Q8"/>
<dbReference type="EMBL" id="FORX01000012">
    <property type="protein sequence ID" value="SFK02264.1"/>
    <property type="molecule type" value="Genomic_DNA"/>
</dbReference>
<evidence type="ECO:0000313" key="3">
    <source>
        <dbReference type="Proteomes" id="UP000198635"/>
    </source>
</evidence>
<dbReference type="Pfam" id="PF22322">
    <property type="entry name" value="DUF6973"/>
    <property type="match status" value="1"/>
</dbReference>
<protein>
    <recommendedName>
        <fullName evidence="1">DUF6973 domain-containing protein</fullName>
    </recommendedName>
</protein>
<name>A0A1I3W3Q8_9BACT</name>
<gene>
    <name evidence="2" type="ORF">SAMN04488082_11229</name>
</gene>
<keyword evidence="3" id="KW-1185">Reference proteome</keyword>
<accession>A0A1I3W3Q8</accession>